<keyword evidence="1" id="KW-0732">Signal</keyword>
<feature type="domain" description="DUF5723" evidence="2">
    <location>
        <begin position="91"/>
        <end position="408"/>
    </location>
</feature>
<evidence type="ECO:0000313" key="4">
    <source>
        <dbReference type="Proteomes" id="UP000318010"/>
    </source>
</evidence>
<accession>A0A563U6X1</accession>
<reference evidence="3 4" key="1">
    <citation type="submission" date="2019-07" db="EMBL/GenBank/DDBJ databases">
        <authorList>
            <person name="Kim J."/>
        </authorList>
    </citation>
    <scope>NUCLEOTIDE SEQUENCE [LARGE SCALE GENOMIC DNA]</scope>
    <source>
        <strain evidence="3 4">MJ1a</strain>
    </source>
</reference>
<organism evidence="3 4">
    <name type="scientific">Mucilaginibacter achroorhodeus</name>
    <dbReference type="NCBI Taxonomy" id="2599294"/>
    <lineage>
        <taxon>Bacteria</taxon>
        <taxon>Pseudomonadati</taxon>
        <taxon>Bacteroidota</taxon>
        <taxon>Sphingobacteriia</taxon>
        <taxon>Sphingobacteriales</taxon>
        <taxon>Sphingobacteriaceae</taxon>
        <taxon>Mucilaginibacter</taxon>
    </lineage>
</organism>
<feature type="signal peptide" evidence="1">
    <location>
        <begin position="1"/>
        <end position="19"/>
    </location>
</feature>
<dbReference type="RefSeq" id="WP_146270394.1">
    <property type="nucleotide sequence ID" value="NZ_VOEI01000002.1"/>
</dbReference>
<evidence type="ECO:0000256" key="1">
    <source>
        <dbReference type="SAM" id="SignalP"/>
    </source>
</evidence>
<comment type="caution">
    <text evidence="3">The sequence shown here is derived from an EMBL/GenBank/DDBJ whole genome shotgun (WGS) entry which is preliminary data.</text>
</comment>
<keyword evidence="4" id="KW-1185">Reference proteome</keyword>
<feature type="chain" id="PRO_5021794464" description="DUF5723 domain-containing protein" evidence="1">
    <location>
        <begin position="20"/>
        <end position="482"/>
    </location>
</feature>
<protein>
    <recommendedName>
        <fullName evidence="2">DUF5723 domain-containing protein</fullName>
    </recommendedName>
</protein>
<dbReference type="AlphaFoldDB" id="A0A563U6X1"/>
<name>A0A563U6X1_9SPHI</name>
<dbReference type="Proteomes" id="UP000318010">
    <property type="component" value="Unassembled WGS sequence"/>
</dbReference>
<dbReference type="Pfam" id="PF18990">
    <property type="entry name" value="DUF5723"/>
    <property type="match status" value="1"/>
</dbReference>
<evidence type="ECO:0000313" key="3">
    <source>
        <dbReference type="EMBL" id="TWR27102.1"/>
    </source>
</evidence>
<dbReference type="OrthoDB" id="783295at2"/>
<gene>
    <name evidence="3" type="ORF">FPZ42_08700</name>
</gene>
<dbReference type="EMBL" id="VOEI01000002">
    <property type="protein sequence ID" value="TWR27102.1"/>
    <property type="molecule type" value="Genomic_DNA"/>
</dbReference>
<sequence length="482" mass="54353">MNRFLLVVCFLFVSATTFGQQFSQYNTGTLFDSFENPAQTNFTPDSSRYVSFNFFIPNFGANIFLTGNGQIPLKTRAFTGRYVNTNLTLDPNRYSRANADANTYLLMLRIFKSLDGDQEIGFSWQTRSEGKGIFTDQTLMLLNGAREFQDGVTYTGLNNNYRYQGYHQISFAYREKFSKKFSFGVKLSALLGIQYQRLNINQSSLQFDNANNTALLGLQGDYRISYTSGKFNRGDLIPNFRNPGASISIGTRLQTRDNFIIQANIKDLGFIHWYGKSAQNVFNNVASPDTVPNVNGTRLEDRLYATAYQIVRSNGQQTGFTTPTNAKFELSANKSYWLDNAMQYKYSPTLILQKELFYEGYTAALSNPFQYKNYTGTIVAAINNYKVINAGLQFMVKSTNAEFFIGSDRLLQTVSLAQASRKSESQINSSGFYSGADVFMGFSLKFGHVIEHPLNANLIPIGERPGLLKRLWNGIWGKDNGD</sequence>
<dbReference type="InterPro" id="IPR043781">
    <property type="entry name" value="DUF5723"/>
</dbReference>
<evidence type="ECO:0000259" key="2">
    <source>
        <dbReference type="Pfam" id="PF18990"/>
    </source>
</evidence>
<proteinExistence type="predicted"/>